<keyword evidence="3" id="KW-1185">Reference proteome</keyword>
<evidence type="ECO:0000313" key="3">
    <source>
        <dbReference type="Proteomes" id="UP001501371"/>
    </source>
</evidence>
<evidence type="ECO:0000256" key="1">
    <source>
        <dbReference type="SAM" id="MobiDB-lite"/>
    </source>
</evidence>
<reference evidence="2 3" key="1">
    <citation type="journal article" date="2019" name="Int. J. Syst. Evol. Microbiol.">
        <title>The Global Catalogue of Microorganisms (GCM) 10K type strain sequencing project: providing services to taxonomists for standard genome sequencing and annotation.</title>
        <authorList>
            <consortium name="The Broad Institute Genomics Platform"/>
            <consortium name="The Broad Institute Genome Sequencing Center for Infectious Disease"/>
            <person name="Wu L."/>
            <person name="Ma J."/>
        </authorList>
    </citation>
    <scope>NUCLEOTIDE SEQUENCE [LARGE SCALE GENOMIC DNA]</scope>
    <source>
        <strain evidence="2 3">JCM 12696</strain>
    </source>
</reference>
<gene>
    <name evidence="2" type="ORF">GCM10009654_27160</name>
</gene>
<accession>A0ABN1UTX1</accession>
<dbReference type="EMBL" id="BAAAKV010000021">
    <property type="protein sequence ID" value="GAA1168552.1"/>
    <property type="molecule type" value="Genomic_DNA"/>
</dbReference>
<feature type="region of interest" description="Disordered" evidence="1">
    <location>
        <begin position="1"/>
        <end position="29"/>
    </location>
</feature>
<protein>
    <submittedName>
        <fullName evidence="2">Uncharacterized protein</fullName>
    </submittedName>
</protein>
<organism evidence="2 3">
    <name type="scientific">Streptomyces hebeiensis</name>
    <dbReference type="NCBI Taxonomy" id="229486"/>
    <lineage>
        <taxon>Bacteria</taxon>
        <taxon>Bacillati</taxon>
        <taxon>Actinomycetota</taxon>
        <taxon>Actinomycetes</taxon>
        <taxon>Kitasatosporales</taxon>
        <taxon>Streptomycetaceae</taxon>
        <taxon>Streptomyces</taxon>
    </lineage>
</organism>
<dbReference type="Proteomes" id="UP001501371">
    <property type="component" value="Unassembled WGS sequence"/>
</dbReference>
<sequence>MASRSRNSTHPSDDLRSRPGTELGQGGPPRQAIARWLASSVTQPEVAHQDWLDGRPAVLRTGIVFDAVRMRPELVHAAVGSTAADVVPRALADILHGPVICHPAVWFYALVPPHTTEIWRSPLATVRGRGGWLGVPRADRLGTGRGITPHWIVPVERIGRLCEADVVADLLRAGQERLEAVRTGAAVPDSSYQVGYAELLAHASACSVCSDSHAACETGALLRRTVRQARR</sequence>
<evidence type="ECO:0000313" key="2">
    <source>
        <dbReference type="EMBL" id="GAA1168552.1"/>
    </source>
</evidence>
<name>A0ABN1UTX1_9ACTN</name>
<proteinExistence type="predicted"/>
<comment type="caution">
    <text evidence="2">The sequence shown here is derived from an EMBL/GenBank/DDBJ whole genome shotgun (WGS) entry which is preliminary data.</text>
</comment>
<feature type="compositionally biased region" description="Polar residues" evidence="1">
    <location>
        <begin position="1"/>
        <end position="10"/>
    </location>
</feature>